<sequence length="89" mass="9707">MKSNESELKNAREPNVVSPVTPCTGCHQVLRVVIFMVIIDVMRLQPLVVYPAAELASAAITTERFGTRVAEAIVFAKIVLSPRVALDSK</sequence>
<dbReference type="EMBL" id="CVVU01000245">
    <property type="protein sequence ID" value="CRP80494.1"/>
    <property type="molecule type" value="Genomic_DNA"/>
</dbReference>
<protein>
    <submittedName>
        <fullName evidence="1">Uncharacterized protein</fullName>
    </submittedName>
</protein>
<evidence type="ECO:0000313" key="2">
    <source>
        <dbReference type="Proteomes" id="UP000045039"/>
    </source>
</evidence>
<evidence type="ECO:0000313" key="1">
    <source>
        <dbReference type="EMBL" id="CRP80494.1"/>
    </source>
</evidence>
<dbReference type="Proteomes" id="UP000045039">
    <property type="component" value="Unassembled WGS sequence"/>
</dbReference>
<accession>A0A9P1RAC8</accession>
<name>A0A9P1RAC8_PSEAI</name>
<organism evidence="1 2">
    <name type="scientific">Pseudomonas aeruginosa</name>
    <dbReference type="NCBI Taxonomy" id="287"/>
    <lineage>
        <taxon>Bacteria</taxon>
        <taxon>Pseudomonadati</taxon>
        <taxon>Pseudomonadota</taxon>
        <taxon>Gammaproteobacteria</taxon>
        <taxon>Pseudomonadales</taxon>
        <taxon>Pseudomonadaceae</taxon>
        <taxon>Pseudomonas</taxon>
    </lineage>
</organism>
<reference evidence="2" key="1">
    <citation type="submission" date="2015-06" db="EMBL/GenBank/DDBJ databases">
        <authorList>
            <person name="Radhakrishnan Rajesh"/>
            <person name="Underwood Anthony"/>
            <person name="Al-Shahib Ali"/>
        </authorList>
    </citation>
    <scope>NUCLEOTIDE SEQUENCE [LARGE SCALE GENOMIC DNA]</scope>
    <source>
        <strain evidence="2">P19_London_7_VIM_2_05_10</strain>
    </source>
</reference>
<comment type="caution">
    <text evidence="1">The sequence shown here is derived from an EMBL/GenBank/DDBJ whole genome shotgun (WGS) entry which is preliminary data.</text>
</comment>
<dbReference type="AlphaFoldDB" id="A0A9P1RAC8"/>
<proteinExistence type="predicted"/>
<gene>
    <name evidence="1" type="ORF">PAERUG_P19_London_7_VIM_2_05_10_05605</name>
</gene>